<organism evidence="4">
    <name type="scientific">Gymnodinialimonas phycosphaerae</name>
    <dbReference type="NCBI Taxonomy" id="2841589"/>
    <lineage>
        <taxon>Bacteria</taxon>
        <taxon>Pseudomonadati</taxon>
        <taxon>Pseudomonadota</taxon>
        <taxon>Alphaproteobacteria</taxon>
        <taxon>Rhodobacterales</taxon>
        <taxon>Paracoccaceae</taxon>
        <taxon>Gymnodinialimonas</taxon>
    </lineage>
</organism>
<dbReference type="InterPro" id="IPR001172">
    <property type="entry name" value="FliN_T3SS_HrcQb"/>
</dbReference>
<feature type="domain" description="Flagellar motor switch protein FliN-like C-terminal" evidence="2">
    <location>
        <begin position="13"/>
        <end position="87"/>
    </location>
</feature>
<evidence type="ECO:0000313" key="5">
    <source>
        <dbReference type="Proteomes" id="UP000693972"/>
    </source>
</evidence>
<keyword evidence="4" id="KW-0969">Cilium</keyword>
<dbReference type="GO" id="GO:0006935">
    <property type="term" value="P:chemotaxis"/>
    <property type="evidence" value="ECO:0007669"/>
    <property type="project" value="InterPro"/>
</dbReference>
<evidence type="ECO:0000313" key="3">
    <source>
        <dbReference type="EMBL" id="MBY4894051.1"/>
    </source>
</evidence>
<dbReference type="RefSeq" id="WP_068364495.1">
    <property type="nucleotide sequence ID" value="NZ_JAIMBW010000001.1"/>
</dbReference>
<dbReference type="InterPro" id="IPR036429">
    <property type="entry name" value="SpoA-like_sf"/>
</dbReference>
<name>A0A975YEW9_9RHOB</name>
<keyword evidence="4" id="KW-0282">Flagellum</keyword>
<keyword evidence="4" id="KW-0966">Cell projection</keyword>
<dbReference type="GO" id="GO:0009425">
    <property type="term" value="C:bacterial-type flagellum basal body"/>
    <property type="evidence" value="ECO:0007669"/>
    <property type="project" value="InterPro"/>
</dbReference>
<dbReference type="EMBL" id="CP078073">
    <property type="protein sequence ID" value="QXL86736.1"/>
    <property type="molecule type" value="Genomic_DNA"/>
</dbReference>
<evidence type="ECO:0000259" key="2">
    <source>
        <dbReference type="Pfam" id="PF01052"/>
    </source>
</evidence>
<dbReference type="AlphaFoldDB" id="A0A975YEW9"/>
<dbReference type="SUPFAM" id="SSF101801">
    <property type="entry name" value="Surface presentation of antigens (SPOA)"/>
    <property type="match status" value="1"/>
</dbReference>
<keyword evidence="5" id="KW-1185">Reference proteome</keyword>
<dbReference type="PRINTS" id="PR00956">
    <property type="entry name" value="FLGMOTORFLIN"/>
</dbReference>
<dbReference type="InterPro" id="IPR001543">
    <property type="entry name" value="FliN-like_C"/>
</dbReference>
<dbReference type="Gene3D" id="2.30.330.10">
    <property type="entry name" value="SpoA-like"/>
    <property type="match status" value="1"/>
</dbReference>
<accession>A0A975YEW9</accession>
<dbReference type="Pfam" id="PF01052">
    <property type="entry name" value="FliMN_C"/>
    <property type="match status" value="1"/>
</dbReference>
<protein>
    <submittedName>
        <fullName evidence="4">FliM/FliN family flagellar motor C-terminal domain-containing protein</fullName>
    </submittedName>
</protein>
<comment type="similarity">
    <text evidence="1">Belongs to the FliN/MopA/SpaO family.</text>
</comment>
<evidence type="ECO:0000256" key="1">
    <source>
        <dbReference type="ARBA" id="ARBA00009226"/>
    </source>
</evidence>
<dbReference type="GO" id="GO:0003774">
    <property type="term" value="F:cytoskeletal motor activity"/>
    <property type="evidence" value="ECO:0007669"/>
    <property type="project" value="InterPro"/>
</dbReference>
<sequence length="94" mass="10116">MSEPKSPNARAAALHSVPIEIRVCVGKARPRLSDMLSMDPETILPLDSRIDDKVSLWVGDKMIAEGELVELDGDRAGQLAVRIVDLVDHGDAAA</sequence>
<dbReference type="Proteomes" id="UP000693972">
    <property type="component" value="Unassembled WGS sequence"/>
</dbReference>
<evidence type="ECO:0000313" key="4">
    <source>
        <dbReference type="EMBL" id="QXL86736.1"/>
    </source>
</evidence>
<dbReference type="GO" id="GO:0071973">
    <property type="term" value="P:bacterial-type flagellum-dependent cell motility"/>
    <property type="evidence" value="ECO:0007669"/>
    <property type="project" value="InterPro"/>
</dbReference>
<gene>
    <name evidence="3" type="ORF">KUL25_14930</name>
    <name evidence="4" type="ORF">KUL25_14935</name>
</gene>
<proteinExistence type="inferred from homology"/>
<reference evidence="4 5" key="1">
    <citation type="submission" date="2021-07" db="EMBL/GenBank/DDBJ databases">
        <title>Karlodiniumbacter phycospheric gen. nov., sp. nov., a phycosphere bacterium isolated from karlodinium veneficum.</title>
        <authorList>
            <person name="Peng Y."/>
            <person name="Jiang L."/>
            <person name="Lee J."/>
        </authorList>
    </citation>
    <scope>NUCLEOTIDE SEQUENCE</scope>
    <source>
        <strain evidence="4 5">N5</strain>
    </source>
</reference>
<dbReference type="EMBL" id="JAIMBW010000001">
    <property type="protein sequence ID" value="MBY4894051.1"/>
    <property type="molecule type" value="Genomic_DNA"/>
</dbReference>